<accession>A0A8J3DH98</accession>
<dbReference type="Proteomes" id="UP000642829">
    <property type="component" value="Unassembled WGS sequence"/>
</dbReference>
<comment type="caution">
    <text evidence="1">The sequence shown here is derived from an EMBL/GenBank/DDBJ whole genome shotgun (WGS) entry which is preliminary data.</text>
</comment>
<evidence type="ECO:0000313" key="2">
    <source>
        <dbReference type="Proteomes" id="UP000642829"/>
    </source>
</evidence>
<dbReference type="AlphaFoldDB" id="A0A8J3DH98"/>
<name>A0A8J3DH98_9BACT</name>
<evidence type="ECO:0000313" key="1">
    <source>
        <dbReference type="EMBL" id="GHC01974.1"/>
    </source>
</evidence>
<reference evidence="1" key="2">
    <citation type="submission" date="2020-09" db="EMBL/GenBank/DDBJ databases">
        <authorList>
            <person name="Sun Q."/>
            <person name="Kim S."/>
        </authorList>
    </citation>
    <scope>NUCLEOTIDE SEQUENCE</scope>
    <source>
        <strain evidence="1">KCTC 12870</strain>
    </source>
</reference>
<keyword evidence="2" id="KW-1185">Reference proteome</keyword>
<gene>
    <name evidence="1" type="ORF">GCM10007047_18060</name>
</gene>
<proteinExistence type="predicted"/>
<sequence>MKRRNLSYATNHPYFIRAQEYAREHDRPLSWSFWDLQLYRPYRARDGVELLPPIDPQSCIPGHEFQPVEMPPTPEGWKRVFPCRGRAVDTPLRAAASAARATVPPEGDVQEELF</sequence>
<reference evidence="1" key="1">
    <citation type="journal article" date="2014" name="Int. J. Syst. Evol. Microbiol.">
        <title>Complete genome sequence of Corynebacterium casei LMG S-19264T (=DSM 44701T), isolated from a smear-ripened cheese.</title>
        <authorList>
            <consortium name="US DOE Joint Genome Institute (JGI-PGF)"/>
            <person name="Walter F."/>
            <person name="Albersmeier A."/>
            <person name="Kalinowski J."/>
            <person name="Ruckert C."/>
        </authorList>
    </citation>
    <scope>NUCLEOTIDE SEQUENCE</scope>
    <source>
        <strain evidence="1">KCTC 12870</strain>
    </source>
</reference>
<protein>
    <submittedName>
        <fullName evidence="1">Uncharacterized protein</fullName>
    </submittedName>
</protein>
<dbReference type="RefSeq" id="WP_189514286.1">
    <property type="nucleotide sequence ID" value="NZ_BMXG01000010.1"/>
</dbReference>
<dbReference type="EMBL" id="BMXG01000010">
    <property type="protein sequence ID" value="GHC01974.1"/>
    <property type="molecule type" value="Genomic_DNA"/>
</dbReference>
<organism evidence="1 2">
    <name type="scientific">Cerasicoccus arenae</name>
    <dbReference type="NCBI Taxonomy" id="424488"/>
    <lineage>
        <taxon>Bacteria</taxon>
        <taxon>Pseudomonadati</taxon>
        <taxon>Verrucomicrobiota</taxon>
        <taxon>Opitutia</taxon>
        <taxon>Puniceicoccales</taxon>
        <taxon>Cerasicoccaceae</taxon>
        <taxon>Cerasicoccus</taxon>
    </lineage>
</organism>